<reference evidence="1" key="1">
    <citation type="submission" date="2021-05" db="EMBL/GenBank/DDBJ databases">
        <authorList>
            <person name="Alioto T."/>
            <person name="Alioto T."/>
            <person name="Gomez Garrido J."/>
        </authorList>
    </citation>
    <scope>NUCLEOTIDE SEQUENCE</scope>
</reference>
<sequence>MFLIIVNCAHSKFFDLNSMMSYFFSSFFRSMYDGFNLSLYLIPVYFLLDSLSTNVCRYLHYLLLEEIFLGSGFESRAGSTLNFFRTSFYSIRTRALFVIKLG</sequence>
<dbReference type="EMBL" id="HBUF01387915">
    <property type="protein sequence ID" value="CAG6732781.1"/>
    <property type="molecule type" value="Transcribed_RNA"/>
</dbReference>
<organism evidence="1">
    <name type="scientific">Cacopsylla melanoneura</name>
    <dbReference type="NCBI Taxonomy" id="428564"/>
    <lineage>
        <taxon>Eukaryota</taxon>
        <taxon>Metazoa</taxon>
        <taxon>Ecdysozoa</taxon>
        <taxon>Arthropoda</taxon>
        <taxon>Hexapoda</taxon>
        <taxon>Insecta</taxon>
        <taxon>Pterygota</taxon>
        <taxon>Neoptera</taxon>
        <taxon>Paraneoptera</taxon>
        <taxon>Hemiptera</taxon>
        <taxon>Sternorrhyncha</taxon>
        <taxon>Psylloidea</taxon>
        <taxon>Psyllidae</taxon>
        <taxon>Psyllinae</taxon>
        <taxon>Cacopsylla</taxon>
    </lineage>
</organism>
<proteinExistence type="predicted"/>
<protein>
    <submittedName>
        <fullName evidence="1">Uncharacterized protein</fullName>
    </submittedName>
</protein>
<evidence type="ECO:0000313" key="1">
    <source>
        <dbReference type="EMBL" id="CAG6732779.1"/>
    </source>
</evidence>
<accession>A0A8D9DYM1</accession>
<dbReference type="EMBL" id="HBUF01387913">
    <property type="protein sequence ID" value="CAG6732779.1"/>
    <property type="molecule type" value="Transcribed_RNA"/>
</dbReference>
<dbReference type="AlphaFoldDB" id="A0A8D9DYM1"/>
<name>A0A8D9DYM1_9HEMI</name>